<feature type="non-terminal residue" evidence="2">
    <location>
        <position position="138"/>
    </location>
</feature>
<keyword evidence="3" id="KW-1185">Reference proteome</keyword>
<keyword evidence="1" id="KW-0472">Membrane</keyword>
<evidence type="ECO:0000313" key="3">
    <source>
        <dbReference type="Proteomes" id="UP000051952"/>
    </source>
</evidence>
<dbReference type="VEuPathDB" id="TriTrypDB:BSAL_49135"/>
<name>A0A0S4IH54_BODSA</name>
<reference evidence="3" key="1">
    <citation type="submission" date="2015-09" db="EMBL/GenBank/DDBJ databases">
        <authorList>
            <consortium name="Pathogen Informatics"/>
        </authorList>
    </citation>
    <scope>NUCLEOTIDE SEQUENCE [LARGE SCALE GENOMIC DNA]</scope>
    <source>
        <strain evidence="3">Lake Konstanz</strain>
    </source>
</reference>
<evidence type="ECO:0000256" key="1">
    <source>
        <dbReference type="SAM" id="Phobius"/>
    </source>
</evidence>
<feature type="transmembrane region" description="Helical" evidence="1">
    <location>
        <begin position="114"/>
        <end position="136"/>
    </location>
</feature>
<evidence type="ECO:0000313" key="2">
    <source>
        <dbReference type="EMBL" id="CUE56935.1"/>
    </source>
</evidence>
<gene>
    <name evidence="2" type="ORF">BSAL_49135</name>
</gene>
<keyword evidence="1" id="KW-1133">Transmembrane helix</keyword>
<dbReference type="AlphaFoldDB" id="A0A0S4IH54"/>
<protein>
    <submittedName>
        <fullName evidence="2">GPI-anchored surface protein, putative</fullName>
    </submittedName>
</protein>
<dbReference type="Proteomes" id="UP000051952">
    <property type="component" value="Unassembled WGS sequence"/>
</dbReference>
<keyword evidence="1" id="KW-0812">Transmembrane</keyword>
<accession>A0A0S4IH54</accession>
<dbReference type="EMBL" id="CYKH01000006">
    <property type="protein sequence ID" value="CUE56935.1"/>
    <property type="molecule type" value="Genomic_DNA"/>
</dbReference>
<feature type="transmembrane region" description="Helical" evidence="1">
    <location>
        <begin position="44"/>
        <end position="65"/>
    </location>
</feature>
<proteinExistence type="predicted"/>
<organism evidence="2 3">
    <name type="scientific">Bodo saltans</name>
    <name type="common">Flagellated protozoan</name>
    <dbReference type="NCBI Taxonomy" id="75058"/>
    <lineage>
        <taxon>Eukaryota</taxon>
        <taxon>Discoba</taxon>
        <taxon>Euglenozoa</taxon>
        <taxon>Kinetoplastea</taxon>
        <taxon>Metakinetoplastina</taxon>
        <taxon>Eubodonida</taxon>
        <taxon>Bodonidae</taxon>
        <taxon>Bodo</taxon>
    </lineage>
</organism>
<feature type="transmembrane region" description="Helical" evidence="1">
    <location>
        <begin position="12"/>
        <end position="37"/>
    </location>
</feature>
<sequence>MFADLADNPTGASLPVGSAVLGPAAAAAVLNLVLVWGIGAAMHVAALVMMYAALVGGGAVGRGAVPGLQRATASLRLAALCANSVVDDEASGDAGGSGSAMYADLADNPTDASLPVGSAVLGPAAAAAVLNLVLVWGI</sequence>